<accession>A0A4S4A4J7</accession>
<evidence type="ECO:0000313" key="3">
    <source>
        <dbReference type="Proteomes" id="UP000307507"/>
    </source>
</evidence>
<proteinExistence type="predicted"/>
<name>A0A4S4A4J7_9FLAO</name>
<feature type="transmembrane region" description="Helical" evidence="1">
    <location>
        <begin position="31"/>
        <end position="59"/>
    </location>
</feature>
<dbReference type="EMBL" id="SSNZ01000001">
    <property type="protein sequence ID" value="THF53213.1"/>
    <property type="molecule type" value="Genomic_DNA"/>
</dbReference>
<dbReference type="AlphaFoldDB" id="A0A4S4A4J7"/>
<gene>
    <name evidence="2" type="ORF">E6C50_03150</name>
</gene>
<organism evidence="2 3">
    <name type="scientific">Flavobacterium supellecticarium</name>
    <dbReference type="NCBI Taxonomy" id="2565924"/>
    <lineage>
        <taxon>Bacteria</taxon>
        <taxon>Pseudomonadati</taxon>
        <taxon>Bacteroidota</taxon>
        <taxon>Flavobacteriia</taxon>
        <taxon>Flavobacteriales</taxon>
        <taxon>Flavobacteriaceae</taxon>
        <taxon>Flavobacterium</taxon>
    </lineage>
</organism>
<keyword evidence="1" id="KW-1133">Transmembrane helix</keyword>
<comment type="caution">
    <text evidence="2">The sequence shown here is derived from an EMBL/GenBank/DDBJ whole genome shotgun (WGS) entry which is preliminary data.</text>
</comment>
<keyword evidence="1" id="KW-0812">Transmembrane</keyword>
<evidence type="ECO:0000256" key="1">
    <source>
        <dbReference type="SAM" id="Phobius"/>
    </source>
</evidence>
<dbReference type="RefSeq" id="WP_136401736.1">
    <property type="nucleotide sequence ID" value="NZ_SSNZ01000001.1"/>
</dbReference>
<dbReference type="Proteomes" id="UP000307507">
    <property type="component" value="Unassembled WGS sequence"/>
</dbReference>
<keyword evidence="3" id="KW-1185">Reference proteome</keyword>
<protein>
    <submittedName>
        <fullName evidence="2">FUSC family protein</fullName>
    </submittedName>
</protein>
<evidence type="ECO:0000313" key="2">
    <source>
        <dbReference type="EMBL" id="THF53213.1"/>
    </source>
</evidence>
<sequence length="81" mass="9017">MEQKEPGALTNEELVQAIKKMKTTRFYDAGIIGFLIGVACYGTIKGGFGIFTFIPLVYIPIATKNTKKYTALKEQLKERGL</sequence>
<dbReference type="OrthoDB" id="713928at2"/>
<keyword evidence="1" id="KW-0472">Membrane</keyword>
<reference evidence="2 3" key="1">
    <citation type="submission" date="2019-04" db="EMBL/GenBank/DDBJ databases">
        <title>Flavobacterium sp. nov. isolated from construction timber.</title>
        <authorList>
            <person name="Lin S.-Y."/>
            <person name="Chang C.-T."/>
            <person name="Young C.-C."/>
        </authorList>
    </citation>
    <scope>NUCLEOTIDE SEQUENCE [LARGE SCALE GENOMIC DNA]</scope>
    <source>
        <strain evidence="2 3">CC-CTC003</strain>
    </source>
</reference>